<dbReference type="AlphaFoldDB" id="A0A916UCT7"/>
<evidence type="ECO:0000256" key="2">
    <source>
        <dbReference type="ARBA" id="ARBA00010992"/>
    </source>
</evidence>
<reference evidence="12" key="2">
    <citation type="submission" date="2020-09" db="EMBL/GenBank/DDBJ databases">
        <authorList>
            <person name="Sun Q."/>
            <person name="Zhou Y."/>
        </authorList>
    </citation>
    <scope>NUCLEOTIDE SEQUENCE</scope>
    <source>
        <strain evidence="12">CGMCC 1.15478</strain>
    </source>
</reference>
<dbReference type="CDD" id="cd17359">
    <property type="entry name" value="MFS_XylE_like"/>
    <property type="match status" value="1"/>
</dbReference>
<sequence>MTQPQNPETYNRMNIRIIGICVAAALGGFLFGFDTAVINGAVDAMTETFDLTPALKGFAVSSALLGCATGAWFAGPLANRLGRVPVMLIAAGLFLASSIGSGLAFGVTDLIIWRVIGGLGVGAASVIAPAYIAEVSPARIRGRLASLQQLAIVTGIFAALLSDAFLANVAGGSMEELWFGQQAWRWMFIAEAIPAIVYGVAAMRLPESPRFLVAKGRIAEATKVLQVYTGVIDVRDRIAAIERSLQADHRMSLKDLRGSRYGLKPVVWVGILLSVFQQFVGINVIFYYSTTLWRSVGFDEGDALTITVITSITNIVVTIIAIALVDRIGRRPLLLVGSAGMFLSLSTMAIAFSNATLVVNVDGTTSADLQGFWATTALIAANAFVVFFGVSWGPVVWVLLGEIFPNFIRAGALAVAAAAQWLANFAISTSFPTFSEIGLTFAYGFYAFFALLSFLFVYTKVPETKGRELEDMTDDMRVKQA</sequence>
<evidence type="ECO:0000313" key="13">
    <source>
        <dbReference type="Proteomes" id="UP000641514"/>
    </source>
</evidence>
<dbReference type="Gene3D" id="1.20.1250.20">
    <property type="entry name" value="MFS general substrate transporter like domains"/>
    <property type="match status" value="2"/>
</dbReference>
<feature type="transmembrane region" description="Helical" evidence="10">
    <location>
        <begin position="144"/>
        <end position="166"/>
    </location>
</feature>
<evidence type="ECO:0000256" key="9">
    <source>
        <dbReference type="RuleBase" id="RU003346"/>
    </source>
</evidence>
<dbReference type="PANTHER" id="PTHR48023">
    <property type="entry name" value="D-XYLOSE-PROTON SYMPORTER-LIKE 2"/>
    <property type="match status" value="1"/>
</dbReference>
<feature type="transmembrane region" description="Helical" evidence="10">
    <location>
        <begin position="266"/>
        <end position="288"/>
    </location>
</feature>
<dbReference type="SUPFAM" id="SSF103473">
    <property type="entry name" value="MFS general substrate transporter"/>
    <property type="match status" value="1"/>
</dbReference>
<dbReference type="InterPro" id="IPR005828">
    <property type="entry name" value="MFS_sugar_transport-like"/>
</dbReference>
<dbReference type="InterPro" id="IPR047984">
    <property type="entry name" value="XylE-like"/>
</dbReference>
<dbReference type="GO" id="GO:0005886">
    <property type="term" value="C:plasma membrane"/>
    <property type="evidence" value="ECO:0007669"/>
    <property type="project" value="UniProtKB-SubCell"/>
</dbReference>
<feature type="transmembrane region" description="Helical" evidence="10">
    <location>
        <begin position="332"/>
        <end position="352"/>
    </location>
</feature>
<evidence type="ECO:0000256" key="5">
    <source>
        <dbReference type="ARBA" id="ARBA00022597"/>
    </source>
</evidence>
<feature type="transmembrane region" description="Helical" evidence="10">
    <location>
        <begin position="303"/>
        <end position="325"/>
    </location>
</feature>
<dbReference type="Pfam" id="PF00083">
    <property type="entry name" value="Sugar_tr"/>
    <property type="match status" value="1"/>
</dbReference>
<keyword evidence="7 10" id="KW-1133">Transmembrane helix</keyword>
<dbReference type="GO" id="GO:0022857">
    <property type="term" value="F:transmembrane transporter activity"/>
    <property type="evidence" value="ECO:0007669"/>
    <property type="project" value="InterPro"/>
</dbReference>
<dbReference type="RefSeq" id="WP_188674186.1">
    <property type="nucleotide sequence ID" value="NZ_BMJH01000002.1"/>
</dbReference>
<keyword evidence="3 9" id="KW-0813">Transport</keyword>
<protein>
    <submittedName>
        <fullName evidence="12">MFS transporter</fullName>
    </submittedName>
</protein>
<dbReference type="NCBIfam" id="TIGR00879">
    <property type="entry name" value="SP"/>
    <property type="match status" value="1"/>
</dbReference>
<dbReference type="InterPro" id="IPR020846">
    <property type="entry name" value="MFS_dom"/>
</dbReference>
<evidence type="ECO:0000256" key="3">
    <source>
        <dbReference type="ARBA" id="ARBA00022448"/>
    </source>
</evidence>
<proteinExistence type="inferred from homology"/>
<dbReference type="PRINTS" id="PR00171">
    <property type="entry name" value="SUGRTRNSPORT"/>
</dbReference>
<dbReference type="InterPro" id="IPR005829">
    <property type="entry name" value="Sugar_transporter_CS"/>
</dbReference>
<feature type="transmembrane region" description="Helical" evidence="10">
    <location>
        <begin position="186"/>
        <end position="205"/>
    </location>
</feature>
<gene>
    <name evidence="12" type="ORF">GCM10011410_21050</name>
</gene>
<keyword evidence="4" id="KW-1003">Cell membrane</keyword>
<evidence type="ECO:0000313" key="12">
    <source>
        <dbReference type="EMBL" id="GGC68124.1"/>
    </source>
</evidence>
<dbReference type="PROSITE" id="PS00216">
    <property type="entry name" value="SUGAR_TRANSPORT_1"/>
    <property type="match status" value="1"/>
</dbReference>
<dbReference type="PROSITE" id="PS00217">
    <property type="entry name" value="SUGAR_TRANSPORT_2"/>
    <property type="match status" value="1"/>
</dbReference>
<evidence type="ECO:0000256" key="6">
    <source>
        <dbReference type="ARBA" id="ARBA00022692"/>
    </source>
</evidence>
<feature type="transmembrane region" description="Helical" evidence="10">
    <location>
        <begin position="372"/>
        <end position="400"/>
    </location>
</feature>
<dbReference type="InterPro" id="IPR003663">
    <property type="entry name" value="Sugar/inositol_transpt"/>
</dbReference>
<reference evidence="12" key="1">
    <citation type="journal article" date="2014" name="Int. J. Syst. Evol. Microbiol.">
        <title>Complete genome sequence of Corynebacterium casei LMG S-19264T (=DSM 44701T), isolated from a smear-ripened cheese.</title>
        <authorList>
            <consortium name="US DOE Joint Genome Institute (JGI-PGF)"/>
            <person name="Walter F."/>
            <person name="Albersmeier A."/>
            <person name="Kalinowski J."/>
            <person name="Ruckert C."/>
        </authorList>
    </citation>
    <scope>NUCLEOTIDE SEQUENCE</scope>
    <source>
        <strain evidence="12">CGMCC 1.15478</strain>
    </source>
</reference>
<keyword evidence="13" id="KW-1185">Reference proteome</keyword>
<keyword evidence="6 10" id="KW-0812">Transmembrane</keyword>
<accession>A0A916UCT7</accession>
<feature type="transmembrane region" description="Helical" evidence="10">
    <location>
        <begin position="111"/>
        <end position="132"/>
    </location>
</feature>
<feature type="transmembrane region" description="Helical" evidence="10">
    <location>
        <begin position="20"/>
        <end position="42"/>
    </location>
</feature>
<evidence type="ECO:0000256" key="4">
    <source>
        <dbReference type="ARBA" id="ARBA00022475"/>
    </source>
</evidence>
<evidence type="ECO:0000256" key="8">
    <source>
        <dbReference type="ARBA" id="ARBA00023136"/>
    </source>
</evidence>
<dbReference type="PANTHER" id="PTHR48023:SF4">
    <property type="entry name" value="D-XYLOSE-PROTON SYMPORTER-LIKE 2"/>
    <property type="match status" value="1"/>
</dbReference>
<comment type="similarity">
    <text evidence="2 9">Belongs to the major facilitator superfamily. Sugar transporter (TC 2.A.1.1) family.</text>
</comment>
<feature type="transmembrane region" description="Helical" evidence="10">
    <location>
        <begin position="54"/>
        <end position="74"/>
    </location>
</feature>
<comment type="caution">
    <text evidence="12">The sequence shown here is derived from an EMBL/GenBank/DDBJ whole genome shotgun (WGS) entry which is preliminary data.</text>
</comment>
<evidence type="ECO:0000256" key="7">
    <source>
        <dbReference type="ARBA" id="ARBA00022989"/>
    </source>
</evidence>
<evidence type="ECO:0000259" key="11">
    <source>
        <dbReference type="PROSITE" id="PS50850"/>
    </source>
</evidence>
<dbReference type="EMBL" id="BMJH01000002">
    <property type="protein sequence ID" value="GGC68124.1"/>
    <property type="molecule type" value="Genomic_DNA"/>
</dbReference>
<organism evidence="12 13">
    <name type="scientific">Hoyosella rhizosphaerae</name>
    <dbReference type="NCBI Taxonomy" id="1755582"/>
    <lineage>
        <taxon>Bacteria</taxon>
        <taxon>Bacillati</taxon>
        <taxon>Actinomycetota</taxon>
        <taxon>Actinomycetes</taxon>
        <taxon>Mycobacteriales</taxon>
        <taxon>Hoyosellaceae</taxon>
        <taxon>Hoyosella</taxon>
    </lineage>
</organism>
<keyword evidence="8 10" id="KW-0472">Membrane</keyword>
<dbReference type="PROSITE" id="PS50850">
    <property type="entry name" value="MFS"/>
    <property type="match status" value="1"/>
</dbReference>
<evidence type="ECO:0000256" key="10">
    <source>
        <dbReference type="SAM" id="Phobius"/>
    </source>
</evidence>
<comment type="subcellular location">
    <subcellularLocation>
        <location evidence="1">Cell membrane</location>
        <topology evidence="1">Multi-pass membrane protein</topology>
    </subcellularLocation>
</comment>
<feature type="transmembrane region" description="Helical" evidence="10">
    <location>
        <begin position="439"/>
        <end position="458"/>
    </location>
</feature>
<name>A0A916UCT7_9ACTN</name>
<dbReference type="InterPro" id="IPR036259">
    <property type="entry name" value="MFS_trans_sf"/>
</dbReference>
<dbReference type="Proteomes" id="UP000641514">
    <property type="component" value="Unassembled WGS sequence"/>
</dbReference>
<dbReference type="InterPro" id="IPR050820">
    <property type="entry name" value="MFS_Sugar_Transporter"/>
</dbReference>
<feature type="transmembrane region" description="Helical" evidence="10">
    <location>
        <begin position="86"/>
        <end position="105"/>
    </location>
</feature>
<feature type="transmembrane region" description="Helical" evidence="10">
    <location>
        <begin position="407"/>
        <end position="427"/>
    </location>
</feature>
<dbReference type="FunFam" id="1.20.1250.20:FF:000122">
    <property type="entry name" value="D-xylose transporter XylE"/>
    <property type="match status" value="1"/>
</dbReference>
<keyword evidence="5" id="KW-0762">Sugar transport</keyword>
<feature type="domain" description="Major facilitator superfamily (MFS) profile" evidence="11">
    <location>
        <begin position="20"/>
        <end position="465"/>
    </location>
</feature>
<evidence type="ECO:0000256" key="1">
    <source>
        <dbReference type="ARBA" id="ARBA00004651"/>
    </source>
</evidence>